<comment type="caution">
    <text evidence="2">The sequence shown here is derived from an EMBL/GenBank/DDBJ whole genome shotgun (WGS) entry which is preliminary data.</text>
</comment>
<keyword evidence="3" id="KW-1185">Reference proteome</keyword>
<feature type="region of interest" description="Disordered" evidence="1">
    <location>
        <begin position="75"/>
        <end position="105"/>
    </location>
</feature>
<gene>
    <name evidence="2" type="primary">MBP1_2</name>
    <name evidence="2" type="ORF">H2201_005144</name>
</gene>
<accession>A0ABQ9NQR8</accession>
<dbReference type="Gene3D" id="1.25.40.20">
    <property type="entry name" value="Ankyrin repeat-containing domain"/>
    <property type="match status" value="1"/>
</dbReference>
<dbReference type="InterPro" id="IPR036770">
    <property type="entry name" value="Ankyrin_rpt-contain_sf"/>
</dbReference>
<sequence length="105" mass="12293">MFTTNFDKDTMPSLVWILHPTVVRTDWYGRTVFHYIAGTTSSMNKCALGRYYLELLRMSCALSLWMYAIYWTRSETDPYGKTPSRLERGTSGYKCRDRDGTWTPP</sequence>
<evidence type="ECO:0000313" key="2">
    <source>
        <dbReference type="EMBL" id="KAJ9664630.1"/>
    </source>
</evidence>
<dbReference type="Proteomes" id="UP001172684">
    <property type="component" value="Unassembled WGS sequence"/>
</dbReference>
<evidence type="ECO:0000256" key="1">
    <source>
        <dbReference type="SAM" id="MobiDB-lite"/>
    </source>
</evidence>
<evidence type="ECO:0000313" key="3">
    <source>
        <dbReference type="Proteomes" id="UP001172684"/>
    </source>
</evidence>
<proteinExistence type="predicted"/>
<name>A0ABQ9NQR8_9PEZI</name>
<organism evidence="2 3">
    <name type="scientific">Coniosporium apollinis</name>
    <dbReference type="NCBI Taxonomy" id="61459"/>
    <lineage>
        <taxon>Eukaryota</taxon>
        <taxon>Fungi</taxon>
        <taxon>Dikarya</taxon>
        <taxon>Ascomycota</taxon>
        <taxon>Pezizomycotina</taxon>
        <taxon>Dothideomycetes</taxon>
        <taxon>Dothideomycetes incertae sedis</taxon>
        <taxon>Coniosporium</taxon>
    </lineage>
</organism>
<reference evidence="2" key="1">
    <citation type="submission" date="2022-10" db="EMBL/GenBank/DDBJ databases">
        <title>Culturing micro-colonial fungi from biological soil crusts in the Mojave desert and describing Neophaeococcomyces mojavensis, and introducing the new genera and species Taxawa tesnikishii.</title>
        <authorList>
            <person name="Kurbessoian T."/>
            <person name="Stajich J.E."/>
        </authorList>
    </citation>
    <scope>NUCLEOTIDE SEQUENCE</scope>
    <source>
        <strain evidence="2">TK_1</strain>
    </source>
</reference>
<protein>
    <submittedName>
        <fullName evidence="2">Transcription factor mbp1</fullName>
    </submittedName>
</protein>
<dbReference type="EMBL" id="JAPDRL010000036">
    <property type="protein sequence ID" value="KAJ9664630.1"/>
    <property type="molecule type" value="Genomic_DNA"/>
</dbReference>